<protein>
    <submittedName>
        <fullName evidence="1">Uncharacterized protein</fullName>
    </submittedName>
</protein>
<name>A0A8I1A451_THEIN</name>
<dbReference type="RefSeq" id="WP_181731717.1">
    <property type="nucleotide sequence ID" value="NZ_JACETT010000035.1"/>
</dbReference>
<evidence type="ECO:0000313" key="1">
    <source>
        <dbReference type="EMBL" id="MBH8594469.1"/>
    </source>
</evidence>
<organism evidence="1 2">
    <name type="scientific">Thermoactinomyces intermedius</name>
    <dbReference type="NCBI Taxonomy" id="2024"/>
    <lineage>
        <taxon>Bacteria</taxon>
        <taxon>Bacillati</taxon>
        <taxon>Bacillota</taxon>
        <taxon>Bacilli</taxon>
        <taxon>Bacillales</taxon>
        <taxon>Thermoactinomycetaceae</taxon>
        <taxon>Thermoactinomyces</taxon>
    </lineage>
</organism>
<keyword evidence="2" id="KW-1185">Reference proteome</keyword>
<gene>
    <name evidence="1" type="ORF">I8U20_03895</name>
</gene>
<comment type="caution">
    <text evidence="1">The sequence shown here is derived from an EMBL/GenBank/DDBJ whole genome shotgun (WGS) entry which is preliminary data.</text>
</comment>
<dbReference type="AlphaFoldDB" id="A0A8I1A451"/>
<sequence length="94" mass="10861">MDEGILERWLDYKAESLRCKWQSILGRILADGGFLMRIKLDKPMTEEPFPIGKDCFFDRGLPVLILLKCGHIKINRLPKGGIAGWKKKWSKETD</sequence>
<proteinExistence type="predicted"/>
<dbReference type="EMBL" id="JAECVW010000002">
    <property type="protein sequence ID" value="MBH8594469.1"/>
    <property type="molecule type" value="Genomic_DNA"/>
</dbReference>
<dbReference type="Proteomes" id="UP000633619">
    <property type="component" value="Unassembled WGS sequence"/>
</dbReference>
<reference evidence="1 2" key="1">
    <citation type="submission" date="2020-12" db="EMBL/GenBank/DDBJ databases">
        <title>WGS of Thermoactinomyces spp.</title>
        <authorList>
            <person name="Cheng K."/>
        </authorList>
    </citation>
    <scope>NUCLEOTIDE SEQUENCE [LARGE SCALE GENOMIC DNA]</scope>
    <source>
        <strain evidence="2">CICC 10671\DSM 43846</strain>
    </source>
</reference>
<accession>A0A8I1A451</accession>
<evidence type="ECO:0000313" key="2">
    <source>
        <dbReference type="Proteomes" id="UP000633619"/>
    </source>
</evidence>